<dbReference type="RefSeq" id="WP_002178234.1">
    <property type="nucleotide sequence ID" value="NZ_AKWD02000033.1"/>
</dbReference>
<dbReference type="OrthoDB" id="9960139at2"/>
<evidence type="ECO:0000313" key="1">
    <source>
        <dbReference type="EMBL" id="EMO53932.1"/>
    </source>
</evidence>
<gene>
    <name evidence="1" type="ORF">LEP1GSC172_3337</name>
</gene>
<comment type="caution">
    <text evidence="1">The sequence shown here is derived from an EMBL/GenBank/DDBJ whole genome shotgun (WGS) entry which is preliminary data.</text>
</comment>
<dbReference type="EMBL" id="AKWD02000033">
    <property type="protein sequence ID" value="EMO53932.1"/>
    <property type="molecule type" value="Genomic_DNA"/>
</dbReference>
<protein>
    <submittedName>
        <fullName evidence="1">Uncharacterized protein</fullName>
    </submittedName>
</protein>
<organism evidence="1 2">
    <name type="scientific">Leptospira noguchii</name>
    <dbReference type="NCBI Taxonomy" id="28182"/>
    <lineage>
        <taxon>Bacteria</taxon>
        <taxon>Pseudomonadati</taxon>
        <taxon>Spirochaetota</taxon>
        <taxon>Spirochaetia</taxon>
        <taxon>Leptospirales</taxon>
        <taxon>Leptospiraceae</taxon>
        <taxon>Leptospira</taxon>
    </lineage>
</organism>
<name>M6V934_9LEPT</name>
<dbReference type="Proteomes" id="UP000012112">
    <property type="component" value="Unassembled WGS sequence"/>
</dbReference>
<reference evidence="1 2" key="1">
    <citation type="submission" date="2013-01" db="EMBL/GenBank/DDBJ databases">
        <authorList>
            <person name="Harkins D.M."/>
            <person name="Durkin A.S."/>
            <person name="Brinkac L.M."/>
            <person name="Haft D.H."/>
            <person name="Selengut J.D."/>
            <person name="Sanka R."/>
            <person name="DePew J."/>
            <person name="Purushe J."/>
            <person name="Matthias M.A."/>
            <person name="Vinetz J.M."/>
            <person name="Sutton G.G."/>
            <person name="Nierman W.C."/>
            <person name="Fouts D.E."/>
        </authorList>
    </citation>
    <scope>NUCLEOTIDE SEQUENCE [LARGE SCALE GENOMIC DNA]</scope>
    <source>
        <strain evidence="1 2">HAI1536</strain>
    </source>
</reference>
<accession>M6V934</accession>
<evidence type="ECO:0000313" key="2">
    <source>
        <dbReference type="Proteomes" id="UP000012112"/>
    </source>
</evidence>
<dbReference type="AlphaFoldDB" id="M6V934"/>
<proteinExistence type="predicted"/>
<sequence length="214" mass="23688">MSLNPEIPSEDILLNRKVTREELFYLIEHDAIVKEIAGTGDNAGSIQVFCSDLSNGAEESNSENWLTAWPGSVLFSHVIPEIGDKIRIMFPDGNSDRIVYKTQNPLEYEFKKSGSGLNILFEFKDSTGNIFALYYDKTNSKFVTEYGGIKTKHGNLSIDIELGSATRKIKIDNTGITATENMDVKFLPSGRSALTDGYMTPFGPTISRIPGLHP</sequence>